<dbReference type="NCBIfam" id="NF001159">
    <property type="entry name" value="PRK00150.1-3"/>
    <property type="match status" value="1"/>
</dbReference>
<comment type="similarity">
    <text evidence="1 3">Belongs to the polypeptide deformylase family.</text>
</comment>
<protein>
    <recommendedName>
        <fullName evidence="3">Peptide deformylase</fullName>
        <shortName evidence="3">PDF</shortName>
        <ecNumber evidence="3">3.5.1.88</ecNumber>
    </recommendedName>
    <alternativeName>
        <fullName evidence="3">Polypeptide deformylase</fullName>
    </alternativeName>
</protein>
<dbReference type="Gene3D" id="3.90.45.10">
    <property type="entry name" value="Peptide deformylase"/>
    <property type="match status" value="1"/>
</dbReference>
<dbReference type="InterPro" id="IPR023635">
    <property type="entry name" value="Peptide_deformylase"/>
</dbReference>
<keyword evidence="2 3" id="KW-0408">Iron</keyword>
<evidence type="ECO:0000256" key="1">
    <source>
        <dbReference type="ARBA" id="ARBA00010759"/>
    </source>
</evidence>
<keyword evidence="5" id="KW-1185">Reference proteome</keyword>
<evidence type="ECO:0000313" key="5">
    <source>
        <dbReference type="Proteomes" id="UP001489509"/>
    </source>
</evidence>
<keyword evidence="3 4" id="KW-0378">Hydrolase</keyword>
<dbReference type="NCBIfam" id="TIGR00079">
    <property type="entry name" value="pept_deformyl"/>
    <property type="match status" value="1"/>
</dbReference>
<feature type="active site" evidence="3">
    <location>
        <position position="131"/>
    </location>
</feature>
<dbReference type="RefSeq" id="WP_349217820.1">
    <property type="nucleotide sequence ID" value="NZ_JBBMFD010000001.1"/>
</dbReference>
<keyword evidence="3" id="KW-0479">Metal-binding</keyword>
<comment type="catalytic activity">
    <reaction evidence="3">
        <text>N-terminal N-formyl-L-methionyl-[peptide] + H2O = N-terminal L-methionyl-[peptide] + formate</text>
        <dbReference type="Rhea" id="RHEA:24420"/>
        <dbReference type="Rhea" id="RHEA-COMP:10639"/>
        <dbReference type="Rhea" id="RHEA-COMP:10640"/>
        <dbReference type="ChEBI" id="CHEBI:15377"/>
        <dbReference type="ChEBI" id="CHEBI:15740"/>
        <dbReference type="ChEBI" id="CHEBI:49298"/>
        <dbReference type="ChEBI" id="CHEBI:64731"/>
        <dbReference type="EC" id="3.5.1.88"/>
    </reaction>
</comment>
<proteinExistence type="inferred from homology"/>
<dbReference type="InterPro" id="IPR036821">
    <property type="entry name" value="Peptide_deformylase_sf"/>
</dbReference>
<feature type="binding site" evidence="3">
    <location>
        <position position="134"/>
    </location>
    <ligand>
        <name>Fe cation</name>
        <dbReference type="ChEBI" id="CHEBI:24875"/>
    </ligand>
</feature>
<comment type="function">
    <text evidence="3">Removes the formyl group from the N-terminal Met of newly synthesized proteins. Requires at least a dipeptide for an efficient rate of reaction. N-terminal L-methionine is a prerequisite for activity but the enzyme has broad specificity at other positions.</text>
</comment>
<dbReference type="CDD" id="cd00487">
    <property type="entry name" value="Pep_deformylase"/>
    <property type="match status" value="1"/>
</dbReference>
<evidence type="ECO:0000313" key="4">
    <source>
        <dbReference type="EMBL" id="MEQ2439562.1"/>
    </source>
</evidence>
<dbReference type="Proteomes" id="UP001489509">
    <property type="component" value="Unassembled WGS sequence"/>
</dbReference>
<feature type="binding site" evidence="3">
    <location>
        <position position="88"/>
    </location>
    <ligand>
        <name>Fe cation</name>
        <dbReference type="ChEBI" id="CHEBI:24875"/>
    </ligand>
</feature>
<organism evidence="4 5">
    <name type="scientific">Solibaculum intestinale</name>
    <dbReference type="NCBI Taxonomy" id="3133165"/>
    <lineage>
        <taxon>Bacteria</taxon>
        <taxon>Bacillati</taxon>
        <taxon>Bacillota</taxon>
        <taxon>Clostridia</taxon>
        <taxon>Eubacteriales</taxon>
        <taxon>Oscillospiraceae</taxon>
        <taxon>Solibaculum</taxon>
    </lineage>
</organism>
<gene>
    <name evidence="3 4" type="primary">def</name>
    <name evidence="4" type="ORF">WMO26_01825</name>
</gene>
<dbReference type="EC" id="3.5.1.88" evidence="3"/>
<dbReference type="GO" id="GO:0042586">
    <property type="term" value="F:peptide deformylase activity"/>
    <property type="evidence" value="ECO:0007669"/>
    <property type="project" value="UniProtKB-EC"/>
</dbReference>
<evidence type="ECO:0000256" key="2">
    <source>
        <dbReference type="ARBA" id="ARBA00023004"/>
    </source>
</evidence>
<dbReference type="PIRSF" id="PIRSF004749">
    <property type="entry name" value="Pep_def"/>
    <property type="match status" value="1"/>
</dbReference>
<dbReference type="PRINTS" id="PR01576">
    <property type="entry name" value="PDEFORMYLASE"/>
</dbReference>
<dbReference type="PANTHER" id="PTHR10458">
    <property type="entry name" value="PEPTIDE DEFORMYLASE"/>
    <property type="match status" value="1"/>
</dbReference>
<dbReference type="HAMAP" id="MF_00163">
    <property type="entry name" value="Pep_deformylase"/>
    <property type="match status" value="1"/>
</dbReference>
<dbReference type="Pfam" id="PF01327">
    <property type="entry name" value="Pep_deformylase"/>
    <property type="match status" value="1"/>
</dbReference>
<accession>A0ABV1DYV6</accession>
<dbReference type="PANTHER" id="PTHR10458:SF22">
    <property type="entry name" value="PEPTIDE DEFORMYLASE"/>
    <property type="match status" value="1"/>
</dbReference>
<feature type="binding site" evidence="3">
    <location>
        <position position="130"/>
    </location>
    <ligand>
        <name>Fe cation</name>
        <dbReference type="ChEBI" id="CHEBI:24875"/>
    </ligand>
</feature>
<sequence>MAIRSIITDTDHFLRKKSRPVDKFDDRLHVLLDDMAETMYKEDGVGLAAVQVGVLRRVVVIDVGEGLLELVNPEIVEREGEQEVVEGCLSCPGKRAVRLRPKKVTVKAKDRNGKDITVSGEDILACAFCHECGHLDGELFYDNIIRMVDPDEEE</sequence>
<evidence type="ECO:0000256" key="3">
    <source>
        <dbReference type="HAMAP-Rule" id="MF_00163"/>
    </source>
</evidence>
<reference evidence="4 5" key="1">
    <citation type="submission" date="2024-03" db="EMBL/GenBank/DDBJ databases">
        <title>Human intestinal bacterial collection.</title>
        <authorList>
            <person name="Pauvert C."/>
            <person name="Hitch T.C.A."/>
            <person name="Clavel T."/>
        </authorList>
    </citation>
    <scope>NUCLEOTIDE SEQUENCE [LARGE SCALE GENOMIC DNA]</scope>
    <source>
        <strain evidence="4 5">CLA-JM-H44</strain>
    </source>
</reference>
<keyword evidence="3" id="KW-0648">Protein biosynthesis</keyword>
<name>A0ABV1DYV6_9FIRM</name>
<dbReference type="SUPFAM" id="SSF56420">
    <property type="entry name" value="Peptide deformylase"/>
    <property type="match status" value="1"/>
</dbReference>
<dbReference type="EMBL" id="JBBMFD010000001">
    <property type="protein sequence ID" value="MEQ2439562.1"/>
    <property type="molecule type" value="Genomic_DNA"/>
</dbReference>
<comment type="caution">
    <text evidence="4">The sequence shown here is derived from an EMBL/GenBank/DDBJ whole genome shotgun (WGS) entry which is preliminary data.</text>
</comment>
<comment type="cofactor">
    <cofactor evidence="3">
        <name>Fe(2+)</name>
        <dbReference type="ChEBI" id="CHEBI:29033"/>
    </cofactor>
    <text evidence="3">Binds 1 Fe(2+) ion.</text>
</comment>